<organism evidence="1 2">
    <name type="scientific">Dendrobium nobile</name>
    <name type="common">Orchid</name>
    <dbReference type="NCBI Taxonomy" id="94219"/>
    <lineage>
        <taxon>Eukaryota</taxon>
        <taxon>Viridiplantae</taxon>
        <taxon>Streptophyta</taxon>
        <taxon>Embryophyta</taxon>
        <taxon>Tracheophyta</taxon>
        <taxon>Spermatophyta</taxon>
        <taxon>Magnoliopsida</taxon>
        <taxon>Liliopsida</taxon>
        <taxon>Asparagales</taxon>
        <taxon>Orchidaceae</taxon>
        <taxon>Epidendroideae</taxon>
        <taxon>Malaxideae</taxon>
        <taxon>Dendrobiinae</taxon>
        <taxon>Dendrobium</taxon>
    </lineage>
</organism>
<protein>
    <submittedName>
        <fullName evidence="1">Uncharacterized protein</fullName>
    </submittedName>
</protein>
<dbReference type="AlphaFoldDB" id="A0A8T3C772"/>
<gene>
    <name evidence="1" type="ORF">KFK09_002748</name>
</gene>
<dbReference type="Proteomes" id="UP000829196">
    <property type="component" value="Unassembled WGS sequence"/>
</dbReference>
<keyword evidence="2" id="KW-1185">Reference proteome</keyword>
<evidence type="ECO:0000313" key="1">
    <source>
        <dbReference type="EMBL" id="KAI0527150.1"/>
    </source>
</evidence>
<sequence>MQSPIPYQIECSKEQITVSIISEHDLLAISFHYHMRNSRPTCDFQILPLRLNLTYFLQPYFHHPLHINSPSSPQAESINGQFVKIREQKLKHQFFGNIALGPSNRSNPRFKTSIL</sequence>
<comment type="caution">
    <text evidence="1">The sequence shown here is derived from an EMBL/GenBank/DDBJ whole genome shotgun (WGS) entry which is preliminary data.</text>
</comment>
<proteinExistence type="predicted"/>
<reference evidence="1" key="1">
    <citation type="journal article" date="2022" name="Front. Genet.">
        <title>Chromosome-Scale Assembly of the Dendrobium nobile Genome Provides Insights Into the Molecular Mechanism of the Biosynthesis of the Medicinal Active Ingredient of Dendrobium.</title>
        <authorList>
            <person name="Xu Q."/>
            <person name="Niu S.-C."/>
            <person name="Li K.-L."/>
            <person name="Zheng P.-J."/>
            <person name="Zhang X.-J."/>
            <person name="Jia Y."/>
            <person name="Liu Y."/>
            <person name="Niu Y.-X."/>
            <person name="Yu L.-H."/>
            <person name="Chen D.-F."/>
            <person name="Zhang G.-Q."/>
        </authorList>
    </citation>
    <scope>NUCLEOTIDE SEQUENCE</scope>
    <source>
        <tissue evidence="1">Leaf</tissue>
    </source>
</reference>
<name>A0A8T3C772_DENNO</name>
<dbReference type="EMBL" id="JAGYWB010000003">
    <property type="protein sequence ID" value="KAI0527150.1"/>
    <property type="molecule type" value="Genomic_DNA"/>
</dbReference>
<evidence type="ECO:0000313" key="2">
    <source>
        <dbReference type="Proteomes" id="UP000829196"/>
    </source>
</evidence>
<accession>A0A8T3C772</accession>